<evidence type="ECO:0000256" key="10">
    <source>
        <dbReference type="SAM" id="MobiDB-lite"/>
    </source>
</evidence>
<proteinExistence type="predicted"/>
<dbReference type="InterPro" id="IPR007111">
    <property type="entry name" value="NACHT_NTPase"/>
</dbReference>
<dbReference type="SUPFAM" id="SSF57845">
    <property type="entry name" value="B-box zinc-binding domain"/>
    <property type="match status" value="1"/>
</dbReference>
<keyword evidence="5" id="KW-0547">Nucleotide-binding</keyword>
<feature type="compositionally biased region" description="Low complexity" evidence="10">
    <location>
        <begin position="1083"/>
        <end position="1143"/>
    </location>
</feature>
<keyword evidence="3" id="KW-0433">Leucine-rich repeat</keyword>
<evidence type="ECO:0000256" key="6">
    <source>
        <dbReference type="ARBA" id="ARBA00022771"/>
    </source>
</evidence>
<evidence type="ECO:0008006" key="15">
    <source>
        <dbReference type="Google" id="ProtNLM"/>
    </source>
</evidence>
<feature type="domain" description="NACHT" evidence="12">
    <location>
        <begin position="237"/>
        <end position="371"/>
    </location>
</feature>
<dbReference type="InterPro" id="IPR000315">
    <property type="entry name" value="Znf_B-box"/>
</dbReference>
<evidence type="ECO:0000256" key="5">
    <source>
        <dbReference type="ARBA" id="ARBA00022741"/>
    </source>
</evidence>
<keyword evidence="8" id="KW-0067">ATP-binding</keyword>
<dbReference type="Gene3D" id="3.40.50.300">
    <property type="entry name" value="P-loop containing nucleotide triphosphate hydrolases"/>
    <property type="match status" value="1"/>
</dbReference>
<keyword evidence="14" id="KW-1185">Reference proteome</keyword>
<evidence type="ECO:0000256" key="1">
    <source>
        <dbReference type="ARBA" id="ARBA00004496"/>
    </source>
</evidence>
<dbReference type="PANTHER" id="PTHR24106">
    <property type="entry name" value="NACHT, LRR AND CARD DOMAINS-CONTAINING"/>
    <property type="match status" value="1"/>
</dbReference>
<dbReference type="EMBL" id="JAERUA010000018">
    <property type="protein sequence ID" value="KAI1887818.1"/>
    <property type="molecule type" value="Genomic_DNA"/>
</dbReference>
<dbReference type="CDD" id="cd19769">
    <property type="entry name" value="Bbox2_TRIM16-like"/>
    <property type="match status" value="1"/>
</dbReference>
<dbReference type="SUPFAM" id="SSF47986">
    <property type="entry name" value="DEATH domain"/>
    <property type="match status" value="1"/>
</dbReference>
<dbReference type="Gene3D" id="3.30.160.60">
    <property type="entry name" value="Classic Zinc Finger"/>
    <property type="match status" value="1"/>
</dbReference>
<feature type="region of interest" description="Disordered" evidence="10">
    <location>
        <begin position="606"/>
        <end position="635"/>
    </location>
</feature>
<dbReference type="InterPro" id="IPR029495">
    <property type="entry name" value="NACHT-assoc"/>
</dbReference>
<dbReference type="PROSITE" id="PS50837">
    <property type="entry name" value="NACHT"/>
    <property type="match status" value="1"/>
</dbReference>
<gene>
    <name evidence="13" type="ORF">AGOR_G00194270</name>
</gene>
<dbReference type="Pfam" id="PF00643">
    <property type="entry name" value="zf-B_box"/>
    <property type="match status" value="1"/>
</dbReference>
<keyword evidence="2" id="KW-0963">Cytoplasm</keyword>
<dbReference type="Gene3D" id="3.80.10.10">
    <property type="entry name" value="Ribonuclease Inhibitor"/>
    <property type="match status" value="1"/>
</dbReference>
<dbReference type="GO" id="GO:0008270">
    <property type="term" value="F:zinc ion binding"/>
    <property type="evidence" value="ECO:0007669"/>
    <property type="project" value="UniProtKB-KW"/>
</dbReference>
<dbReference type="InterPro" id="IPR011029">
    <property type="entry name" value="DEATH-like_dom_sf"/>
</dbReference>
<evidence type="ECO:0000313" key="14">
    <source>
        <dbReference type="Proteomes" id="UP000829720"/>
    </source>
</evidence>
<feature type="domain" description="B box-type" evidence="11">
    <location>
        <begin position="16"/>
        <end position="56"/>
    </location>
</feature>
<sequence>MPLQSLHQPGEATGGWPNNLCALHNLALEGFCETDRTLVCRVCAEQSHRGHRIVTQAAQGLDPQIRSTPDASSLLTQTLATLEEEEFQRFKRDLSQDYPGCFGGMMEEGDVEHVVCRILQSCGSEEGLKISLHVLGKYNQDSHPQNLKHIKVQKNLKMKLKKRFECIFEVIAKQGKTIFLNDIFTELYITEGGSGGVNNEHEVRQIETASKRQPMKETPIKCNDIFKPLPGQRKHIRAVLTKGIAGIGKTVSVQKFVLDWAEGEANQDLNFIFTLPFRDLNVLKGQKYSLMQLLHQYFPETKSIDTIECSKLKVLFIFDGLDECRIPLNFRDSEVWCDVTETTSIDVLLTNLINGNMLPSALLWITTRPAAAGLIPQDCIQQLTEVRGFNDPQKEEYFTKRFCDQTLARKIIVHIKSSRSLHIMCHIPVFCWISATVLEKLMTEADSGEIPKTLTQMYTHFLLIQINIKNQKYQGTRETNAKKLSESDKEIILKLGKLAFQQLEKGNLIFYGEDLKECGIDVGEASVHSGVCTEIFKEELGLYQEKVYCFVHLSIQEYLAALYVFYQCTQENKNAIDPEWAWNEQLNADNMEEEIMESDQAELYPDSMENGPDGLNSDSMEKGVDTPNPDNMENDQAEEKYLSGEDEDEDEDMCYFVDDDDEMEVPFSTPLSDVHMLAVDKALESKNGHLDLFLRFLLGISLETNQALLKDLLTPVNSSQTIMVTASNIKEKIKEESSAERTINLLHCLNELNDNSLVEEMQSALKTGRLSDKVLEPHQCSALAYVFLMSEEVLDEFDLKTYNTEDLGFERLVPVVKICQRAKMDSCNLPGDSCETIASALMATNSHLVELDLRYNSHVEDAGVKLLCSGLISRHCRLQRLALAGCQITEAGSKDLASALRSNPSHLTELDLSHNVIGDSGANQLFGELKTPNCKVEKLWLGNCNLTQGCCAEMASVLKSQYSHLKELELRDNDLQDAGVTALSAGLNDPECELEIFGLSGCGVTEGGCISLSLAVCSQSSRLRELDLTYNHLGESGVRLLSAALEDPNRKLENLQIDHGGECRNRKGMLKYASPPAPPNTPSAPSSPSAPNAPNTPNAPNAPSSPSVPSAPNTPNTPSAPSSPSVPSAPNTPNTPSAPSAPNCKDPPGELVVSVQ</sequence>
<keyword evidence="6 9" id="KW-0863">Zinc-finger</keyword>
<evidence type="ECO:0000313" key="13">
    <source>
        <dbReference type="EMBL" id="KAI1887818.1"/>
    </source>
</evidence>
<dbReference type="Pfam" id="PF14484">
    <property type="entry name" value="FISNA"/>
    <property type="match status" value="1"/>
</dbReference>
<dbReference type="InterPro" id="IPR004020">
    <property type="entry name" value="DAPIN"/>
</dbReference>
<comment type="subcellular location">
    <subcellularLocation>
        <location evidence="1">Cytoplasm</location>
    </subcellularLocation>
</comment>
<dbReference type="FunFam" id="3.40.50.300:FF:000210">
    <property type="entry name" value="Si:dkey-16p6.1"/>
    <property type="match status" value="1"/>
</dbReference>
<name>A0A8T3CZI0_9TELE</name>
<dbReference type="SMART" id="SM00368">
    <property type="entry name" value="LRR_RI"/>
    <property type="match status" value="7"/>
</dbReference>
<reference evidence="13" key="1">
    <citation type="submission" date="2021-01" db="EMBL/GenBank/DDBJ databases">
        <authorList>
            <person name="Zahm M."/>
            <person name="Roques C."/>
            <person name="Cabau C."/>
            <person name="Klopp C."/>
            <person name="Donnadieu C."/>
            <person name="Jouanno E."/>
            <person name="Lampietro C."/>
            <person name="Louis A."/>
            <person name="Herpin A."/>
            <person name="Echchiki A."/>
            <person name="Berthelot C."/>
            <person name="Parey E."/>
            <person name="Roest-Crollius H."/>
            <person name="Braasch I."/>
            <person name="Postlethwait J."/>
            <person name="Bobe J."/>
            <person name="Montfort J."/>
            <person name="Bouchez O."/>
            <person name="Begum T."/>
            <person name="Mejri S."/>
            <person name="Adams A."/>
            <person name="Chen W.-J."/>
            <person name="Guiguen Y."/>
        </authorList>
    </citation>
    <scope>NUCLEOTIDE SEQUENCE</scope>
    <source>
        <tissue evidence="13">Blood</tissue>
    </source>
</reference>
<dbReference type="InterPro" id="IPR032675">
    <property type="entry name" value="LRR_dom_sf"/>
</dbReference>
<evidence type="ECO:0000259" key="12">
    <source>
        <dbReference type="PROSITE" id="PS50837"/>
    </source>
</evidence>
<dbReference type="SMART" id="SM01289">
    <property type="entry name" value="PYRIN"/>
    <property type="match status" value="1"/>
</dbReference>
<dbReference type="Pfam" id="PF13516">
    <property type="entry name" value="LRR_6"/>
    <property type="match status" value="4"/>
</dbReference>
<dbReference type="PROSITE" id="PS50119">
    <property type="entry name" value="ZF_BBOX"/>
    <property type="match status" value="1"/>
</dbReference>
<dbReference type="Pfam" id="PF05729">
    <property type="entry name" value="NACHT"/>
    <property type="match status" value="1"/>
</dbReference>
<dbReference type="Pfam" id="PF17776">
    <property type="entry name" value="NLRC4_HD2"/>
    <property type="match status" value="1"/>
</dbReference>
<evidence type="ECO:0000256" key="4">
    <source>
        <dbReference type="ARBA" id="ARBA00022737"/>
    </source>
</evidence>
<comment type="caution">
    <text evidence="13">The sequence shown here is derived from an EMBL/GenBank/DDBJ whole genome shotgun (WGS) entry which is preliminary data.</text>
</comment>
<dbReference type="InterPro" id="IPR027417">
    <property type="entry name" value="P-loop_NTPase"/>
</dbReference>
<evidence type="ECO:0000256" key="2">
    <source>
        <dbReference type="ARBA" id="ARBA00022490"/>
    </source>
</evidence>
<accession>A0A8T3CZI0</accession>
<dbReference type="GO" id="GO:0005524">
    <property type="term" value="F:ATP binding"/>
    <property type="evidence" value="ECO:0007669"/>
    <property type="project" value="UniProtKB-KW"/>
</dbReference>
<dbReference type="InterPro" id="IPR001611">
    <property type="entry name" value="Leu-rich_rpt"/>
</dbReference>
<dbReference type="SMART" id="SM01288">
    <property type="entry name" value="FISNA"/>
    <property type="match status" value="1"/>
</dbReference>
<evidence type="ECO:0000259" key="11">
    <source>
        <dbReference type="PROSITE" id="PS50119"/>
    </source>
</evidence>
<dbReference type="InterPro" id="IPR041075">
    <property type="entry name" value="NOD1/2_WH"/>
</dbReference>
<feature type="region of interest" description="Disordered" evidence="10">
    <location>
        <begin position="1066"/>
        <end position="1156"/>
    </location>
</feature>
<protein>
    <recommendedName>
        <fullName evidence="15">NACHT domain-containing protein</fullName>
    </recommendedName>
</protein>
<dbReference type="SMART" id="SM00336">
    <property type="entry name" value="BBOX"/>
    <property type="match status" value="1"/>
</dbReference>
<evidence type="ECO:0000256" key="8">
    <source>
        <dbReference type="ARBA" id="ARBA00022840"/>
    </source>
</evidence>
<dbReference type="AlphaFoldDB" id="A0A8T3CZI0"/>
<evidence type="ECO:0000256" key="3">
    <source>
        <dbReference type="ARBA" id="ARBA00022614"/>
    </source>
</evidence>
<dbReference type="InterPro" id="IPR041267">
    <property type="entry name" value="NLRP_HD2"/>
</dbReference>
<keyword evidence="4" id="KW-0677">Repeat</keyword>
<evidence type="ECO:0000256" key="9">
    <source>
        <dbReference type="PROSITE-ProRule" id="PRU00024"/>
    </source>
</evidence>
<dbReference type="Gene3D" id="1.10.533.10">
    <property type="entry name" value="Death Domain, Fas"/>
    <property type="match status" value="1"/>
</dbReference>
<dbReference type="InterPro" id="IPR051261">
    <property type="entry name" value="NLR"/>
</dbReference>
<dbReference type="SUPFAM" id="SSF52047">
    <property type="entry name" value="RNI-like"/>
    <property type="match status" value="1"/>
</dbReference>
<keyword evidence="7" id="KW-0862">Zinc</keyword>
<dbReference type="Pfam" id="PF02758">
    <property type="entry name" value="PYRIN"/>
    <property type="match status" value="1"/>
</dbReference>
<dbReference type="Proteomes" id="UP000829720">
    <property type="component" value="Unassembled WGS sequence"/>
</dbReference>
<evidence type="ECO:0000256" key="7">
    <source>
        <dbReference type="ARBA" id="ARBA00022833"/>
    </source>
</evidence>
<dbReference type="GO" id="GO:0005737">
    <property type="term" value="C:cytoplasm"/>
    <property type="evidence" value="ECO:0007669"/>
    <property type="project" value="UniProtKB-SubCell"/>
</dbReference>
<dbReference type="Pfam" id="PF17779">
    <property type="entry name" value="WHD_NOD2"/>
    <property type="match status" value="1"/>
</dbReference>
<keyword evidence="6 9" id="KW-0479">Metal-binding</keyword>
<organism evidence="13 14">
    <name type="scientific">Albula goreensis</name>
    <dbReference type="NCBI Taxonomy" id="1534307"/>
    <lineage>
        <taxon>Eukaryota</taxon>
        <taxon>Metazoa</taxon>
        <taxon>Chordata</taxon>
        <taxon>Craniata</taxon>
        <taxon>Vertebrata</taxon>
        <taxon>Euteleostomi</taxon>
        <taxon>Actinopterygii</taxon>
        <taxon>Neopterygii</taxon>
        <taxon>Teleostei</taxon>
        <taxon>Albuliformes</taxon>
        <taxon>Albulidae</taxon>
        <taxon>Albula</taxon>
    </lineage>
</organism>
<dbReference type="OrthoDB" id="120976at2759"/>